<dbReference type="Proteomes" id="UP000319516">
    <property type="component" value="Unassembled WGS sequence"/>
</dbReference>
<reference evidence="2 3" key="1">
    <citation type="submission" date="2019-06" db="EMBL/GenBank/DDBJ databases">
        <title>Sequencing the genomes of 1000 actinobacteria strains.</title>
        <authorList>
            <person name="Klenk H.-P."/>
        </authorList>
    </citation>
    <scope>NUCLEOTIDE SEQUENCE [LARGE SCALE GENOMIC DNA]</scope>
    <source>
        <strain evidence="2 3">DSM 12335</strain>
    </source>
</reference>
<protein>
    <submittedName>
        <fullName evidence="2">Uncharacterized protein</fullName>
    </submittedName>
</protein>
<evidence type="ECO:0000313" key="2">
    <source>
        <dbReference type="EMBL" id="TQL49341.1"/>
    </source>
</evidence>
<proteinExistence type="predicted"/>
<keyword evidence="1" id="KW-0812">Transmembrane</keyword>
<feature type="transmembrane region" description="Helical" evidence="1">
    <location>
        <begin position="6"/>
        <end position="27"/>
    </location>
</feature>
<name>A0A542YMR6_9MICO</name>
<gene>
    <name evidence="2" type="ORF">FB467_0409</name>
</gene>
<sequence length="111" mass="12155">MPYETLSFGSASTGASLLVVTVIIGPLGLRELLRQSTGASFDRYHNGWTIPSFMLIGLFVVCALLQKFAGLELAPLIGAAVGFTFTNVYEQWTDRRLAQGRFPTDTTKNRP</sequence>
<evidence type="ECO:0000256" key="1">
    <source>
        <dbReference type="SAM" id="Phobius"/>
    </source>
</evidence>
<accession>A0A542YMR6</accession>
<keyword evidence="1" id="KW-1133">Transmembrane helix</keyword>
<dbReference type="EMBL" id="VFOP01000001">
    <property type="protein sequence ID" value="TQL49341.1"/>
    <property type="molecule type" value="Genomic_DNA"/>
</dbReference>
<dbReference type="AlphaFoldDB" id="A0A542YMR6"/>
<keyword evidence="1" id="KW-0472">Membrane</keyword>
<organism evidence="2 3">
    <name type="scientific">Ornithinicoccus hortensis</name>
    <dbReference type="NCBI Taxonomy" id="82346"/>
    <lineage>
        <taxon>Bacteria</taxon>
        <taxon>Bacillati</taxon>
        <taxon>Actinomycetota</taxon>
        <taxon>Actinomycetes</taxon>
        <taxon>Micrococcales</taxon>
        <taxon>Intrasporangiaceae</taxon>
        <taxon>Ornithinicoccus</taxon>
    </lineage>
</organism>
<feature type="transmembrane region" description="Helical" evidence="1">
    <location>
        <begin position="48"/>
        <end position="66"/>
    </location>
</feature>
<keyword evidence="3" id="KW-1185">Reference proteome</keyword>
<comment type="caution">
    <text evidence="2">The sequence shown here is derived from an EMBL/GenBank/DDBJ whole genome shotgun (WGS) entry which is preliminary data.</text>
</comment>
<evidence type="ECO:0000313" key="3">
    <source>
        <dbReference type="Proteomes" id="UP000319516"/>
    </source>
</evidence>